<gene>
    <name evidence="6" type="ORF">HMPREF0373_02370</name>
</gene>
<feature type="transmembrane region" description="Helical" evidence="2">
    <location>
        <begin position="312"/>
        <end position="330"/>
    </location>
</feature>
<evidence type="ECO:0000259" key="5">
    <source>
        <dbReference type="PROSITE" id="PS51832"/>
    </source>
</evidence>
<dbReference type="InterPro" id="IPR006675">
    <property type="entry name" value="HDIG_dom"/>
</dbReference>
<dbReference type="InterPro" id="IPR052020">
    <property type="entry name" value="Cyclic_di-GMP/3'3'-cGAMP_PDE"/>
</dbReference>
<dbReference type="eggNOG" id="COG2199">
    <property type="taxonomic scope" value="Bacteria"/>
</dbReference>
<accession>U2PHP2</accession>
<sequence>MIGRRDLVKQTGKTDKRGKRIFYILMFIVFFWFIAAQLLGNSEQSSGMSQADYAYQGQILWEKPDGSSEPITVPGKYDVAENETMVLTLQLPETYREQNLMIRSSLQDIRFYVDGKLRIEYDTSDTRIVGKNSASQYVFCPTSAADAGKEVRIELTTHTGKYAGVVNEIYCGDKSELWEYIFEKYGITMIIAFFLLFAGAVTVIFSIALGIVYHLKFDMEYLGWCILLAAAWMLGESKLRQLLVPNASALSQLCFLMIMLGPLPIIYYIDSIQNKRHWKLLRWMECVAILDFVVCCMLHLTGMADFIQTLPVSQGILAAILILVTGTVCYDLYHGYIRKNRYILVGLFVAVASVVVESLAVYFVLSISGIFIGIGMLVLFFVNLVRTISQVRDLERTRQQQEIRKRRKQMETMSLQMIQTLVTSIEAKDEYTRGHSHRVAEYSALIAKELGWKQKDIFHLRNAAHLHDIGNIGIPDAILNKPARLTDEEYAVIKEHTIIGAEILKNITLVKHVVEVARFHHECYDGTGYPDGRKGEEIPIEARIIAVADSYDAMRSRRIYRNTLKPEAIYEQFQKNRGVQFDPEITDTFLRLLDEGRLVIEDEYAGTNAEYGLTEAETEIEKFITNVISTMCTLEDSEGFDFLTGLPMRNRGEKLAAQFMQRYSGFLVFLDMDNLKKINDIYGHKAGDRALKLLGTLLSEYTHQAVVCRLGGDEFLMFMPECGREELTEIVSGILRQFNENKEKDPEIRYASISAGICETAKGAPFEESYTKADKALYYVKQNGKGDLFFYDQIEKELIAECGTGKDLGMIAKALRESGNHSGALNYREFSMLYEYINSLGERHNYQCYLVMITMDILPEGAIHIESIEEALACMEQSIQQKIRKVDICTRYSAMQYLIVLFEPDESQIPMVMDRIFMEYYKKCDRRNFIPRYEYRSILEDKDGDVKKLS</sequence>
<dbReference type="EMBL" id="AWVJ01000142">
    <property type="protein sequence ID" value="ERK43681.1"/>
    <property type="molecule type" value="Genomic_DNA"/>
</dbReference>
<evidence type="ECO:0000256" key="2">
    <source>
        <dbReference type="SAM" id="Phobius"/>
    </source>
</evidence>
<keyword evidence="2" id="KW-0472">Membrane</keyword>
<protein>
    <submittedName>
        <fullName evidence="6">Diguanylate cyclase domain protein</fullName>
    </submittedName>
</protein>
<feature type="transmembrane region" description="Helical" evidence="2">
    <location>
        <begin position="280"/>
        <end position="300"/>
    </location>
</feature>
<dbReference type="NCBIfam" id="TIGR00254">
    <property type="entry name" value="GGDEF"/>
    <property type="match status" value="1"/>
</dbReference>
<dbReference type="SUPFAM" id="SSF109604">
    <property type="entry name" value="HD-domain/PDEase-like"/>
    <property type="match status" value="1"/>
</dbReference>
<dbReference type="NCBIfam" id="TIGR00277">
    <property type="entry name" value="HDIG"/>
    <property type="match status" value="1"/>
</dbReference>
<dbReference type="InterPro" id="IPR006674">
    <property type="entry name" value="HD_domain"/>
</dbReference>
<evidence type="ECO:0000313" key="6">
    <source>
        <dbReference type="EMBL" id="ERK43681.1"/>
    </source>
</evidence>
<dbReference type="CDD" id="cd00077">
    <property type="entry name" value="HDc"/>
    <property type="match status" value="1"/>
</dbReference>
<comment type="caution">
    <text evidence="6">The sequence shown here is derived from an EMBL/GenBank/DDBJ whole genome shotgun (WGS) entry which is preliminary data.</text>
</comment>
<evidence type="ECO:0000256" key="1">
    <source>
        <dbReference type="SAM" id="Coils"/>
    </source>
</evidence>
<dbReference type="Pfam" id="PF00990">
    <property type="entry name" value="GGDEF"/>
    <property type="match status" value="1"/>
</dbReference>
<dbReference type="PATRIC" id="fig|1256908.3.peg.2182"/>
<dbReference type="InterPro" id="IPR043128">
    <property type="entry name" value="Rev_trsase/Diguanyl_cyclase"/>
</dbReference>
<dbReference type="SMART" id="SM00471">
    <property type="entry name" value="HDc"/>
    <property type="match status" value="1"/>
</dbReference>
<dbReference type="InterPro" id="IPR003607">
    <property type="entry name" value="HD/PDEase_dom"/>
</dbReference>
<dbReference type="PROSITE" id="PS50887">
    <property type="entry name" value="GGDEF"/>
    <property type="match status" value="1"/>
</dbReference>
<dbReference type="PROSITE" id="PS51831">
    <property type="entry name" value="HD"/>
    <property type="match status" value="1"/>
</dbReference>
<dbReference type="InterPro" id="IPR037522">
    <property type="entry name" value="HD_GYP_dom"/>
</dbReference>
<feature type="transmembrane region" description="Helical" evidence="2">
    <location>
        <begin position="342"/>
        <end position="364"/>
    </location>
</feature>
<dbReference type="HOGENOM" id="CLU_013445_0_0_9"/>
<dbReference type="SMART" id="SM00267">
    <property type="entry name" value="GGDEF"/>
    <property type="match status" value="1"/>
</dbReference>
<dbReference type="AlphaFoldDB" id="U2PHP2"/>
<dbReference type="Gene3D" id="3.30.70.270">
    <property type="match status" value="1"/>
</dbReference>
<feature type="transmembrane region" description="Helical" evidence="2">
    <location>
        <begin position="247"/>
        <end position="268"/>
    </location>
</feature>
<dbReference type="InterPro" id="IPR000160">
    <property type="entry name" value="GGDEF_dom"/>
</dbReference>
<keyword evidence="1" id="KW-0175">Coiled coil</keyword>
<reference evidence="6 7" key="1">
    <citation type="submission" date="2013-06" db="EMBL/GenBank/DDBJ databases">
        <authorList>
            <person name="Weinstock G."/>
            <person name="Sodergren E."/>
            <person name="Lobos E.A."/>
            <person name="Fulton L."/>
            <person name="Fulton R."/>
            <person name="Courtney L."/>
            <person name="Fronick C."/>
            <person name="O'Laughlin M."/>
            <person name="Godfrey J."/>
            <person name="Wilson R.M."/>
            <person name="Miner T."/>
            <person name="Farmer C."/>
            <person name="Delehaunty K."/>
            <person name="Cordes M."/>
            <person name="Minx P."/>
            <person name="Tomlinson C."/>
            <person name="Chen J."/>
            <person name="Wollam A."/>
            <person name="Pepin K.H."/>
            <person name="Bhonagiri V."/>
            <person name="Zhang X."/>
            <person name="Warren W."/>
            <person name="Mitreva M."/>
            <person name="Mardis E.R."/>
            <person name="Wilson R.K."/>
        </authorList>
    </citation>
    <scope>NUCLEOTIDE SEQUENCE [LARGE SCALE GENOMIC DNA]</scope>
    <source>
        <strain evidence="6 7">ATCC 29099</strain>
    </source>
</reference>
<organism evidence="6 7">
    <name type="scientific">Eubacterium ramulus ATCC 29099</name>
    <dbReference type="NCBI Taxonomy" id="1256908"/>
    <lineage>
        <taxon>Bacteria</taxon>
        <taxon>Bacillati</taxon>
        <taxon>Bacillota</taxon>
        <taxon>Clostridia</taxon>
        <taxon>Eubacteriales</taxon>
        <taxon>Eubacteriaceae</taxon>
        <taxon>Eubacterium</taxon>
    </lineage>
</organism>
<name>U2PHP2_EUBRA</name>
<dbReference type="CDD" id="cd01949">
    <property type="entry name" value="GGDEF"/>
    <property type="match status" value="1"/>
</dbReference>
<feature type="transmembrane region" description="Helical" evidence="2">
    <location>
        <begin position="219"/>
        <end position="235"/>
    </location>
</feature>
<dbReference type="SUPFAM" id="SSF55073">
    <property type="entry name" value="Nucleotide cyclase"/>
    <property type="match status" value="1"/>
</dbReference>
<evidence type="ECO:0000259" key="4">
    <source>
        <dbReference type="PROSITE" id="PS51831"/>
    </source>
</evidence>
<evidence type="ECO:0000313" key="7">
    <source>
        <dbReference type="Proteomes" id="UP000016608"/>
    </source>
</evidence>
<dbReference type="PROSITE" id="PS51832">
    <property type="entry name" value="HD_GYP"/>
    <property type="match status" value="1"/>
</dbReference>
<dbReference type="eggNOG" id="COG2206">
    <property type="taxonomic scope" value="Bacteria"/>
</dbReference>
<dbReference type="Gene3D" id="1.10.3210.10">
    <property type="entry name" value="Hypothetical protein af1432"/>
    <property type="match status" value="1"/>
</dbReference>
<feature type="coiled-coil region" evidence="1">
    <location>
        <begin position="384"/>
        <end position="411"/>
    </location>
</feature>
<feature type="domain" description="HD-GYP" evidence="5">
    <location>
        <begin position="410"/>
        <end position="605"/>
    </location>
</feature>
<feature type="transmembrane region" description="Helical" evidence="2">
    <location>
        <begin position="185"/>
        <end position="212"/>
    </location>
</feature>
<dbReference type="InterPro" id="IPR029787">
    <property type="entry name" value="Nucleotide_cyclase"/>
</dbReference>
<dbReference type="PANTHER" id="PTHR45228">
    <property type="entry name" value="CYCLIC DI-GMP PHOSPHODIESTERASE TM_0186-RELATED"/>
    <property type="match status" value="1"/>
</dbReference>
<feature type="transmembrane region" description="Helical" evidence="2">
    <location>
        <begin position="21"/>
        <end position="39"/>
    </location>
</feature>
<dbReference type="PANTHER" id="PTHR45228:SF4">
    <property type="entry name" value="LIPOPROTEIN"/>
    <property type="match status" value="1"/>
</dbReference>
<feature type="domain" description="GGDEF" evidence="3">
    <location>
        <begin position="663"/>
        <end position="793"/>
    </location>
</feature>
<dbReference type="Pfam" id="PF13487">
    <property type="entry name" value="HD_5"/>
    <property type="match status" value="1"/>
</dbReference>
<keyword evidence="7" id="KW-1185">Reference proteome</keyword>
<feature type="domain" description="HD" evidence="4">
    <location>
        <begin position="432"/>
        <end position="554"/>
    </location>
</feature>
<proteinExistence type="predicted"/>
<keyword evidence="2" id="KW-0812">Transmembrane</keyword>
<dbReference type="Proteomes" id="UP000016608">
    <property type="component" value="Unassembled WGS sequence"/>
</dbReference>
<keyword evidence="2" id="KW-1133">Transmembrane helix</keyword>
<evidence type="ECO:0000259" key="3">
    <source>
        <dbReference type="PROSITE" id="PS50887"/>
    </source>
</evidence>